<dbReference type="SMART" id="SM00219">
    <property type="entry name" value="TyrKc"/>
    <property type="match status" value="1"/>
</dbReference>
<dbReference type="InterPro" id="IPR008266">
    <property type="entry name" value="Tyr_kinase_AS"/>
</dbReference>
<name>A0A8S3VDQ1_MYTED</name>
<dbReference type="InterPro" id="IPR036397">
    <property type="entry name" value="RNaseH_sf"/>
</dbReference>
<dbReference type="InterPro" id="IPR020635">
    <property type="entry name" value="Tyr_kinase_cat_dom"/>
</dbReference>
<dbReference type="PROSITE" id="PS00109">
    <property type="entry name" value="PROTEIN_KINASE_TYR"/>
    <property type="match status" value="1"/>
</dbReference>
<comment type="caution">
    <text evidence="6">The sequence shown here is derived from an EMBL/GenBank/DDBJ whole genome shotgun (WGS) entry which is preliminary data.</text>
</comment>
<dbReference type="Pfam" id="PF07714">
    <property type="entry name" value="PK_Tyr_Ser-Thr"/>
    <property type="match status" value="2"/>
</dbReference>
<reference evidence="6" key="1">
    <citation type="submission" date="2021-03" db="EMBL/GenBank/DDBJ databases">
        <authorList>
            <person name="Bekaert M."/>
        </authorList>
    </citation>
    <scope>NUCLEOTIDE SEQUENCE</scope>
</reference>
<dbReference type="EC" id="2.7.10.2" evidence="6"/>
<feature type="domain" description="Protein kinase" evidence="5">
    <location>
        <begin position="304"/>
        <end position="574"/>
    </location>
</feature>
<dbReference type="GO" id="GO:0003676">
    <property type="term" value="F:nucleic acid binding"/>
    <property type="evidence" value="ECO:0007669"/>
    <property type="project" value="InterPro"/>
</dbReference>
<dbReference type="InterPro" id="IPR000719">
    <property type="entry name" value="Prot_kinase_dom"/>
</dbReference>
<dbReference type="GO" id="GO:0004715">
    <property type="term" value="F:non-membrane spanning protein tyrosine kinase activity"/>
    <property type="evidence" value="ECO:0007669"/>
    <property type="project" value="UniProtKB-EC"/>
</dbReference>
<gene>
    <name evidence="6" type="ORF">MEDL_67102</name>
</gene>
<dbReference type="Gene3D" id="1.10.510.10">
    <property type="entry name" value="Transferase(Phosphotransferase) domain 1"/>
    <property type="match status" value="2"/>
</dbReference>
<dbReference type="InterPro" id="IPR050198">
    <property type="entry name" value="Non-receptor_tyrosine_kinases"/>
</dbReference>
<dbReference type="InterPro" id="IPR038717">
    <property type="entry name" value="Tc1-like_DDE_dom"/>
</dbReference>
<evidence type="ECO:0000259" key="5">
    <source>
        <dbReference type="PROSITE" id="PS50011"/>
    </source>
</evidence>
<keyword evidence="3" id="KW-0418">Kinase</keyword>
<dbReference type="PRINTS" id="PR00109">
    <property type="entry name" value="TYRKINASE"/>
</dbReference>
<dbReference type="AlphaFoldDB" id="A0A8S3VDQ1"/>
<dbReference type="InterPro" id="IPR011009">
    <property type="entry name" value="Kinase-like_dom_sf"/>
</dbReference>
<evidence type="ECO:0000256" key="2">
    <source>
        <dbReference type="ARBA" id="ARBA00022741"/>
    </source>
</evidence>
<dbReference type="PANTHER" id="PTHR24418">
    <property type="entry name" value="TYROSINE-PROTEIN KINASE"/>
    <property type="match status" value="1"/>
</dbReference>
<keyword evidence="1 6" id="KW-0808">Transferase</keyword>
<dbReference type="SUPFAM" id="SSF56112">
    <property type="entry name" value="Protein kinase-like (PK-like)"/>
    <property type="match status" value="1"/>
</dbReference>
<organism evidence="6 7">
    <name type="scientific">Mytilus edulis</name>
    <name type="common">Blue mussel</name>
    <dbReference type="NCBI Taxonomy" id="6550"/>
    <lineage>
        <taxon>Eukaryota</taxon>
        <taxon>Metazoa</taxon>
        <taxon>Spiralia</taxon>
        <taxon>Lophotrochozoa</taxon>
        <taxon>Mollusca</taxon>
        <taxon>Bivalvia</taxon>
        <taxon>Autobranchia</taxon>
        <taxon>Pteriomorphia</taxon>
        <taxon>Mytilida</taxon>
        <taxon>Mytiloidea</taxon>
        <taxon>Mytilidae</taxon>
        <taxon>Mytilinae</taxon>
        <taxon>Mytilus</taxon>
    </lineage>
</organism>
<keyword evidence="4" id="KW-0067">ATP-binding</keyword>
<evidence type="ECO:0000313" key="7">
    <source>
        <dbReference type="Proteomes" id="UP000683360"/>
    </source>
</evidence>
<dbReference type="OrthoDB" id="546826at2759"/>
<evidence type="ECO:0000256" key="3">
    <source>
        <dbReference type="ARBA" id="ARBA00022777"/>
    </source>
</evidence>
<dbReference type="PROSITE" id="PS50011">
    <property type="entry name" value="PROTEIN_KINASE_DOM"/>
    <property type="match status" value="1"/>
</dbReference>
<accession>A0A8S3VDQ1</accession>
<dbReference type="Proteomes" id="UP000683360">
    <property type="component" value="Unassembled WGS sequence"/>
</dbReference>
<evidence type="ECO:0000256" key="4">
    <source>
        <dbReference type="ARBA" id="ARBA00022840"/>
    </source>
</evidence>
<dbReference type="FunFam" id="3.30.200.20:FF:000180">
    <property type="entry name" value="serine/threonine-protein kinase STY46-like"/>
    <property type="match status" value="1"/>
</dbReference>
<dbReference type="Pfam" id="PF13358">
    <property type="entry name" value="DDE_3"/>
    <property type="match status" value="1"/>
</dbReference>
<proteinExistence type="predicted"/>
<dbReference type="GO" id="GO:0005524">
    <property type="term" value="F:ATP binding"/>
    <property type="evidence" value="ECO:0007669"/>
    <property type="project" value="UniProtKB-KW"/>
</dbReference>
<keyword evidence="2" id="KW-0547">Nucleotide-binding</keyword>
<evidence type="ECO:0000313" key="6">
    <source>
        <dbReference type="EMBL" id="CAG2255717.1"/>
    </source>
</evidence>
<dbReference type="InterPro" id="IPR001245">
    <property type="entry name" value="Ser-Thr/Tyr_kinase_cat_dom"/>
</dbReference>
<dbReference type="EMBL" id="CAJPWZ010003283">
    <property type="protein sequence ID" value="CAG2255717.1"/>
    <property type="molecule type" value="Genomic_DNA"/>
</dbReference>
<protein>
    <submittedName>
        <fullName evidence="6">FER</fullName>
        <ecNumber evidence="6">2.7.10.2</ecNumber>
    </submittedName>
</protein>
<dbReference type="Gene3D" id="3.30.420.10">
    <property type="entry name" value="Ribonuclease H-like superfamily/Ribonuclease H"/>
    <property type="match status" value="1"/>
</dbReference>
<sequence length="659" mass="75765">MSNQNNEPSEKFLRETAELIKELIKSDFSMSSKQIHKALLADGANLSLSLTKIAIDAAGFTHSRQRYGQMVRRANRPKRVDFCQHLIDENDDFADIIFSDESSIQTFQNKTNYYREKDSAPMVHGKPKHPLKVHVWGAISRRGPSKLTIFEDIMEKEFFTNSILRDNLLSYVRVKFPDGHRFQQDNDPKHKSKMAKEFMNDNGINWWDIWPSESPDLNPIEMVWNQMKRHVARVDPKTKEELVDTLQTFWCEKMTVEQCNMYIDHIYKVAPVCVLMNGAATGHLPDKIFPERTRGKSLAYFNNQAIERSAVPGNFGEVYKGLYKPKNQVVAIKTCRDTLSDDQRKKFLQEGRILKQYDHPNIVQFIGIAAQRQPVMIVMEYVAGGALLSYLRKHGKTQSKKQLTKMCEDAANGMAYLENKNCIHRDLAARNCLVGDNNVVKISDFGMSREEEEYTVSDGLKQIPIKWTAPEALLYGYRMPASEGTPEAIYTLMKKIWEYNPTERPHFEAIRKELKSIHHSLKRRGTGKPKLDKGQTEIHALTPDIAHDEDLLSSETEELTCTSVDSVSLDHSYLSDNQTVAELCLDEEIDVNQHIKLECKKECVISYLYVHGIELSREHDIWLGLPSVYDNITSIERLLSKLKSYTVCVYMYICNICCV</sequence>
<evidence type="ECO:0000256" key="1">
    <source>
        <dbReference type="ARBA" id="ARBA00022679"/>
    </source>
</evidence>
<keyword evidence="7" id="KW-1185">Reference proteome</keyword>